<dbReference type="SUPFAM" id="SSF53448">
    <property type="entry name" value="Nucleotide-diphospho-sugar transferases"/>
    <property type="match status" value="1"/>
</dbReference>
<dbReference type="EMBL" id="CP060784">
    <property type="protein sequence ID" value="QNP51200.1"/>
    <property type="molecule type" value="Genomic_DNA"/>
</dbReference>
<sequence>MKVSVCIPTYNQSAYLEQAIQSAAKQSHTPLEIIVADDCSTDDTSALLAKLAAEIPYLKVIRQRQNVGIMGNTDACLRHASGDFIVRLDSDDYLSPNYIEKLGQQLLKFPKAGYAHAAVQEIDHAGAFLQHRKLFRKSGSQASNEALRSMLKGYRVAANIIMFKREALVTVNYVSGRPTQVEDYSLASAICAAGYDNIYLDETLAFYRVWETTGHARRKRKLTEITGLQRVFEEVLEPAYHQRGWEIKDVLASKTQLACKHANCLAWDIYDETEKKELLAALQKLSSTSPAQLVYWLYLNGLGKPINIVSNVEATCKAYLKGSQVLWPLVRYNK</sequence>
<protein>
    <submittedName>
        <fullName evidence="2">Glycosyltransferase family 2 protein</fullName>
    </submittedName>
</protein>
<dbReference type="Gene3D" id="3.90.550.10">
    <property type="entry name" value="Spore Coat Polysaccharide Biosynthesis Protein SpsA, Chain A"/>
    <property type="match status" value="1"/>
</dbReference>
<evidence type="ECO:0000313" key="3">
    <source>
        <dbReference type="Proteomes" id="UP000516093"/>
    </source>
</evidence>
<dbReference type="InterPro" id="IPR001173">
    <property type="entry name" value="Glyco_trans_2-like"/>
</dbReference>
<gene>
    <name evidence="2" type="ORF">H9L05_14020</name>
</gene>
<dbReference type="InterPro" id="IPR029044">
    <property type="entry name" value="Nucleotide-diphossugar_trans"/>
</dbReference>
<dbReference type="Proteomes" id="UP000516093">
    <property type="component" value="Chromosome"/>
</dbReference>
<dbReference type="PANTHER" id="PTHR43685:SF2">
    <property type="entry name" value="GLYCOSYLTRANSFERASE 2-LIKE DOMAIN-CONTAINING PROTEIN"/>
    <property type="match status" value="1"/>
</dbReference>
<dbReference type="Pfam" id="PF00535">
    <property type="entry name" value="Glycos_transf_2"/>
    <property type="match status" value="1"/>
</dbReference>
<feature type="domain" description="Glycosyltransferase 2-like" evidence="1">
    <location>
        <begin position="4"/>
        <end position="134"/>
    </location>
</feature>
<keyword evidence="2" id="KW-0808">Transferase</keyword>
<evidence type="ECO:0000313" key="2">
    <source>
        <dbReference type="EMBL" id="QNP51200.1"/>
    </source>
</evidence>
<dbReference type="PANTHER" id="PTHR43685">
    <property type="entry name" value="GLYCOSYLTRANSFERASE"/>
    <property type="match status" value="1"/>
</dbReference>
<keyword evidence="3" id="KW-1185">Reference proteome</keyword>
<organism evidence="2 3">
    <name type="scientific">Hymenobacter qilianensis</name>
    <dbReference type="NCBI Taxonomy" id="1385715"/>
    <lineage>
        <taxon>Bacteria</taxon>
        <taxon>Pseudomonadati</taxon>
        <taxon>Bacteroidota</taxon>
        <taxon>Cytophagia</taxon>
        <taxon>Cytophagales</taxon>
        <taxon>Hymenobacteraceae</taxon>
        <taxon>Hymenobacter</taxon>
    </lineage>
</organism>
<name>A0A7H0GSD4_9BACT</name>
<dbReference type="InterPro" id="IPR050834">
    <property type="entry name" value="Glycosyltransf_2"/>
</dbReference>
<evidence type="ECO:0000259" key="1">
    <source>
        <dbReference type="Pfam" id="PF00535"/>
    </source>
</evidence>
<dbReference type="AlphaFoldDB" id="A0A7H0GSD4"/>
<accession>A0A7H0GSD4</accession>
<proteinExistence type="predicted"/>
<dbReference type="GO" id="GO:0016740">
    <property type="term" value="F:transferase activity"/>
    <property type="evidence" value="ECO:0007669"/>
    <property type="project" value="UniProtKB-KW"/>
</dbReference>
<dbReference type="CDD" id="cd00761">
    <property type="entry name" value="Glyco_tranf_GTA_type"/>
    <property type="match status" value="1"/>
</dbReference>
<dbReference type="RefSeq" id="WP_187731492.1">
    <property type="nucleotide sequence ID" value="NZ_BMFN01000003.1"/>
</dbReference>
<reference evidence="2 3" key="1">
    <citation type="submission" date="2020-08" db="EMBL/GenBank/DDBJ databases">
        <title>Genome sequence of Hymenobacter qilianensis JCM 19763T.</title>
        <authorList>
            <person name="Hyun D.-W."/>
            <person name="Bae J.-W."/>
        </authorList>
    </citation>
    <scope>NUCLEOTIDE SEQUENCE [LARGE SCALE GENOMIC DNA]</scope>
    <source>
        <strain evidence="2 3">JCM 19763</strain>
    </source>
</reference>
<dbReference type="KEGG" id="hqi:H9L05_14020"/>